<name>D3VIT3_XENNA</name>
<dbReference type="EMBL" id="FN667742">
    <property type="protein sequence ID" value="CBJ88633.1"/>
    <property type="molecule type" value="Genomic_DNA"/>
</dbReference>
<reference evidence="1 2" key="1">
    <citation type="journal article" date="2011" name="PLoS ONE">
        <title>The entomopathogenic bacterial endosymbionts xenorhabdus and photorhabdus: convergent lifestyles from divergent genomes.</title>
        <authorList>
            <person name="Chaston J.M."/>
            <person name="Suen G."/>
            <person name="Tucker S.L."/>
            <person name="Andersen A.W."/>
            <person name="Bhasin A."/>
            <person name="Bode E."/>
            <person name="Bode H.B."/>
            <person name="Brachmann A.O."/>
            <person name="Cowles C.E."/>
            <person name="Cowles K.N."/>
            <person name="Darby C."/>
            <person name="de Leon L."/>
            <person name="Drace K."/>
            <person name="Du Z."/>
            <person name="Givaudan A."/>
            <person name="Herbert Tran E.E."/>
            <person name="Jewell K.A."/>
            <person name="Knack J.J."/>
            <person name="Krasomil-Osterfeld K.C."/>
            <person name="Kukor R."/>
            <person name="Lanois A."/>
            <person name="Latreille P."/>
            <person name="Leimgruber N.K."/>
            <person name="Lipke C.M."/>
            <person name="Liu R."/>
            <person name="Lu X."/>
            <person name="Martens E.C."/>
            <person name="Marri P.R."/>
            <person name="Medigue C."/>
            <person name="Menard M.L."/>
            <person name="Miller N.M."/>
            <person name="Morales-Soto N."/>
            <person name="Norton S."/>
            <person name="Ogier J.C."/>
            <person name="Orchard S.S."/>
            <person name="Park D."/>
            <person name="Park Y."/>
            <person name="Qurollo B.A."/>
            <person name="Sugar D.R."/>
            <person name="Richards G.R."/>
            <person name="Rouy Z."/>
            <person name="Slominski B."/>
            <person name="Slominski K."/>
            <person name="Snyder H."/>
            <person name="Tjaden B.C."/>
            <person name="van der Hoeven R."/>
            <person name="Welch R.D."/>
            <person name="Wheeler C."/>
            <person name="Xiang B."/>
            <person name="Barbazuk B."/>
            <person name="Gaudriault S."/>
            <person name="Goodner B."/>
            <person name="Slater S.C."/>
            <person name="Forst S."/>
            <person name="Goldman B.S."/>
            <person name="Goodrich-Blair H."/>
        </authorList>
    </citation>
    <scope>NUCLEOTIDE SEQUENCE [LARGE SCALE GENOMIC DNA]</scope>
    <source>
        <strain evidence="2">ATCC 19061 / DSM 3370 / CCUG 14189 / LMG 1036 / NCIMB 9965 / AN6</strain>
    </source>
</reference>
<gene>
    <name evidence="1" type="ordered locus">XNC1_0559</name>
</gene>
<dbReference type="AlphaFoldDB" id="D3VIT3"/>
<keyword evidence="2" id="KW-1185">Reference proteome</keyword>
<accession>D3VIT3</accession>
<dbReference type="STRING" id="406817.XNC1_0559"/>
<proteinExistence type="predicted"/>
<dbReference type="KEGG" id="xne:XNC1_0559"/>
<organism evidence="1 2">
    <name type="scientific">Xenorhabdus nematophila (strain ATCC 19061 / DSM 3370 / CCUG 14189 / LMG 1036 / NCIMB 9965 / AN6)</name>
    <dbReference type="NCBI Taxonomy" id="406817"/>
    <lineage>
        <taxon>Bacteria</taxon>
        <taxon>Pseudomonadati</taxon>
        <taxon>Pseudomonadota</taxon>
        <taxon>Gammaproteobacteria</taxon>
        <taxon>Enterobacterales</taxon>
        <taxon>Morganellaceae</taxon>
        <taxon>Xenorhabdus</taxon>
    </lineage>
</organism>
<evidence type="ECO:0000313" key="2">
    <source>
        <dbReference type="Proteomes" id="UP000008075"/>
    </source>
</evidence>
<dbReference type="Proteomes" id="UP000008075">
    <property type="component" value="Chromosome"/>
</dbReference>
<dbReference type="RefSeq" id="WP_013183334.1">
    <property type="nucleotide sequence ID" value="NZ_CAWLKV010000001.1"/>
</dbReference>
<sequence>MSGVGMFFNYFGFSSQALTLDDVGVRNQVIALMDKSGGFARSEGSIQSRFISQIQKG</sequence>
<dbReference type="HOGENOM" id="CLU_2995715_0_0_6"/>
<evidence type="ECO:0000313" key="1">
    <source>
        <dbReference type="EMBL" id="CBJ88633.1"/>
    </source>
</evidence>
<protein>
    <submittedName>
        <fullName evidence="1">Uncharacterized protein</fullName>
    </submittedName>
</protein>